<evidence type="ECO:0000313" key="2">
    <source>
        <dbReference type="Proteomes" id="UP001239111"/>
    </source>
</evidence>
<gene>
    <name evidence="1" type="ORF">QAD02_010413</name>
</gene>
<accession>A0ACC2NU61</accession>
<proteinExistence type="predicted"/>
<organism evidence="1 2">
    <name type="scientific">Eretmocerus hayati</name>
    <dbReference type="NCBI Taxonomy" id="131215"/>
    <lineage>
        <taxon>Eukaryota</taxon>
        <taxon>Metazoa</taxon>
        <taxon>Ecdysozoa</taxon>
        <taxon>Arthropoda</taxon>
        <taxon>Hexapoda</taxon>
        <taxon>Insecta</taxon>
        <taxon>Pterygota</taxon>
        <taxon>Neoptera</taxon>
        <taxon>Endopterygota</taxon>
        <taxon>Hymenoptera</taxon>
        <taxon>Apocrita</taxon>
        <taxon>Proctotrupomorpha</taxon>
        <taxon>Chalcidoidea</taxon>
        <taxon>Aphelinidae</taxon>
        <taxon>Aphelininae</taxon>
        <taxon>Eretmocerus</taxon>
    </lineage>
</organism>
<sequence length="121" mass="13132">MGHASRSSPVELPRGAERAMIEAVATETKREAARPHHPCEGKITFEQSQEPTKELLQLCSRAKSDECGAAIGAIMGWIMGWGTRIELRCIVQHSHRKSCSKSTRLSISASHPGLITAANAK</sequence>
<evidence type="ECO:0000313" key="1">
    <source>
        <dbReference type="EMBL" id="KAJ8674627.1"/>
    </source>
</evidence>
<dbReference type="Proteomes" id="UP001239111">
    <property type="component" value="Chromosome 2"/>
</dbReference>
<comment type="caution">
    <text evidence="1">The sequence shown here is derived from an EMBL/GenBank/DDBJ whole genome shotgun (WGS) entry which is preliminary data.</text>
</comment>
<dbReference type="EMBL" id="CM056742">
    <property type="protein sequence ID" value="KAJ8674627.1"/>
    <property type="molecule type" value="Genomic_DNA"/>
</dbReference>
<protein>
    <submittedName>
        <fullName evidence="1">Uncharacterized protein</fullName>
    </submittedName>
</protein>
<reference evidence="1" key="1">
    <citation type="submission" date="2023-04" db="EMBL/GenBank/DDBJ databases">
        <title>A chromosome-level genome assembly of the parasitoid wasp Eretmocerus hayati.</title>
        <authorList>
            <person name="Zhong Y."/>
            <person name="Liu S."/>
            <person name="Liu Y."/>
        </authorList>
    </citation>
    <scope>NUCLEOTIDE SEQUENCE</scope>
    <source>
        <strain evidence="1">ZJU_SS_LIU_2023</strain>
    </source>
</reference>
<name>A0ACC2NU61_9HYME</name>
<keyword evidence="2" id="KW-1185">Reference proteome</keyword>